<keyword evidence="5" id="KW-0552">Olfaction</keyword>
<keyword evidence="6 10" id="KW-1133">Transmembrane helix</keyword>
<protein>
    <recommendedName>
        <fullName evidence="13">Odorant receptor</fullName>
    </recommendedName>
</protein>
<dbReference type="PANTHER" id="PTHR21137:SF35">
    <property type="entry name" value="ODORANT RECEPTOR 19A-RELATED"/>
    <property type="match status" value="1"/>
</dbReference>
<feature type="transmembrane region" description="Helical" evidence="10">
    <location>
        <begin position="491"/>
        <end position="513"/>
    </location>
</feature>
<feature type="transmembrane region" description="Helical" evidence="10">
    <location>
        <begin position="127"/>
        <end position="150"/>
    </location>
</feature>
<evidence type="ECO:0000256" key="1">
    <source>
        <dbReference type="ARBA" id="ARBA00004651"/>
    </source>
</evidence>
<sequence>MDSNKLSHSFYKITYVWKLLGMWSGKSSSKYLRIYSGLFVTLFCILFNLFFTLSLVYAPRAVDSISVGVYYFTTLCELAEVLMILRNRQKIISIFETMDCKEFQGNDRQTNEYLRQFKTTFSKYLKVYAAFIFITSNICLISLPLFNYFFRQKELNMPIWEYYFLNNETRNKYFFYLFTYQSIGMEVTLLNHIFYNVFLSGILSVAVIQSKILNWNIANIRLADEDVSKSTEEKERLYLNKIYDCLKHYEIILKYCEDVQDLTNLLISLNYGLSVLTLCFTMYMFLLATTNSNTLVYMGLYLSAMLVKIFVPSFLGSQLTNETNNLRFAVYSCDWVPRSKAFKTCLMILVERAHRPVFIKGLKVVPLSLETFTSIVKTAYSFYTLLKGKSSSKNLRIYSWLFVTLYYIMYNFFYTLSLVCAPRAVDTIGVGVYYFTTLCGLAEIVMILRNRQKIISVFETMDCKEFQGNNRQTNEYLRQFKITFSRYFKVYAAYCFISSHTFLMFLPLFNYFFQHKELEMPIWEYYFLTNATRNKYFFYLYTYQSMGMIATIFNHIVYNVFLFGILSVAVSQSKVLNWNIANIRLADDDFLKSTEEKERLYLNKLYNCLKHYEIILKYCEDVQDLTSFLISLNYGLSVFTLCFSMYMFLLPTNSNTLVYMGFYLSAILIKNFVPSYLGSELTNESNNLRFAVYSCDWVPRSKNFKTCLMIFVERARRPVFIKGLKVVPLSLATFTSIVKTAYSFFTLLRGAQDQLI</sequence>
<comment type="caution">
    <text evidence="11">The sequence shown here is derived from an EMBL/GenBank/DDBJ whole genome shotgun (WGS) entry which is preliminary data.</text>
</comment>
<evidence type="ECO:0000256" key="6">
    <source>
        <dbReference type="ARBA" id="ARBA00022989"/>
    </source>
</evidence>
<evidence type="ECO:0000256" key="8">
    <source>
        <dbReference type="ARBA" id="ARBA00023170"/>
    </source>
</evidence>
<name>A0ABD0TPQ2_LOXSC</name>
<evidence type="ECO:0000256" key="4">
    <source>
        <dbReference type="ARBA" id="ARBA00022692"/>
    </source>
</evidence>
<dbReference type="EMBL" id="JBEDNZ010000002">
    <property type="protein sequence ID" value="KAL0851336.1"/>
    <property type="molecule type" value="Genomic_DNA"/>
</dbReference>
<keyword evidence="4 10" id="KW-0812">Transmembrane</keyword>
<feature type="transmembrane region" description="Helical" evidence="10">
    <location>
        <begin position="64"/>
        <end position="85"/>
    </location>
</feature>
<evidence type="ECO:0000256" key="2">
    <source>
        <dbReference type="ARBA" id="ARBA00022475"/>
    </source>
</evidence>
<dbReference type="PANTHER" id="PTHR21137">
    <property type="entry name" value="ODORANT RECEPTOR"/>
    <property type="match status" value="1"/>
</dbReference>
<reference evidence="11 12" key="1">
    <citation type="submission" date="2024-06" db="EMBL/GenBank/DDBJ databases">
        <title>A chromosome-level genome assembly of beet webworm, Loxostege sticticalis.</title>
        <authorList>
            <person name="Zhang Y."/>
        </authorList>
    </citation>
    <scope>NUCLEOTIDE SEQUENCE [LARGE SCALE GENOMIC DNA]</scope>
    <source>
        <strain evidence="11">AQ028</strain>
        <tissue evidence="11">Male pupae</tissue>
    </source>
</reference>
<evidence type="ECO:0000256" key="3">
    <source>
        <dbReference type="ARBA" id="ARBA00022606"/>
    </source>
</evidence>
<evidence type="ECO:0000256" key="10">
    <source>
        <dbReference type="SAM" id="Phobius"/>
    </source>
</evidence>
<accession>A0ABD0TPQ2</accession>
<keyword evidence="9" id="KW-0807">Transducer</keyword>
<evidence type="ECO:0000313" key="12">
    <source>
        <dbReference type="Proteomes" id="UP001549921"/>
    </source>
</evidence>
<dbReference type="GO" id="GO:0005886">
    <property type="term" value="C:plasma membrane"/>
    <property type="evidence" value="ECO:0007669"/>
    <property type="project" value="UniProtKB-SubCell"/>
</dbReference>
<keyword evidence="7 10" id="KW-0472">Membrane</keyword>
<organism evidence="11 12">
    <name type="scientific">Loxostege sticticalis</name>
    <name type="common">Beet webworm moth</name>
    <dbReference type="NCBI Taxonomy" id="481309"/>
    <lineage>
        <taxon>Eukaryota</taxon>
        <taxon>Metazoa</taxon>
        <taxon>Ecdysozoa</taxon>
        <taxon>Arthropoda</taxon>
        <taxon>Hexapoda</taxon>
        <taxon>Insecta</taxon>
        <taxon>Pterygota</taxon>
        <taxon>Neoptera</taxon>
        <taxon>Endopterygota</taxon>
        <taxon>Lepidoptera</taxon>
        <taxon>Glossata</taxon>
        <taxon>Ditrysia</taxon>
        <taxon>Pyraloidea</taxon>
        <taxon>Crambidae</taxon>
        <taxon>Pyraustinae</taxon>
        <taxon>Loxostege</taxon>
    </lineage>
</organism>
<feature type="transmembrane region" description="Helical" evidence="10">
    <location>
        <begin position="34"/>
        <end position="58"/>
    </location>
</feature>
<feature type="transmembrane region" description="Helical" evidence="10">
    <location>
        <begin position="397"/>
        <end position="416"/>
    </location>
</feature>
<feature type="transmembrane region" description="Helical" evidence="10">
    <location>
        <begin position="269"/>
        <end position="288"/>
    </location>
</feature>
<comment type="subcellular location">
    <subcellularLocation>
        <location evidence="1">Cell membrane</location>
        <topology evidence="1">Multi-pass membrane protein</topology>
    </subcellularLocation>
</comment>
<feature type="transmembrane region" description="Helical" evidence="10">
    <location>
        <begin position="625"/>
        <end position="650"/>
    </location>
</feature>
<dbReference type="GO" id="GO:0007165">
    <property type="term" value="P:signal transduction"/>
    <property type="evidence" value="ECO:0007669"/>
    <property type="project" value="UniProtKB-KW"/>
</dbReference>
<feature type="transmembrane region" description="Helical" evidence="10">
    <location>
        <begin position="193"/>
        <end position="213"/>
    </location>
</feature>
<feature type="transmembrane region" description="Helical" evidence="10">
    <location>
        <begin position="294"/>
        <end position="311"/>
    </location>
</feature>
<dbReference type="InterPro" id="IPR004117">
    <property type="entry name" value="7tm6_olfct_rcpt"/>
</dbReference>
<keyword evidence="2" id="KW-1003">Cell membrane</keyword>
<dbReference type="GO" id="GO:0007608">
    <property type="term" value="P:sensory perception of smell"/>
    <property type="evidence" value="ECO:0007669"/>
    <property type="project" value="UniProtKB-KW"/>
</dbReference>
<dbReference type="AlphaFoldDB" id="A0ABD0TPQ2"/>
<proteinExistence type="predicted"/>
<feature type="transmembrane region" description="Helical" evidence="10">
    <location>
        <begin position="656"/>
        <end position="673"/>
    </location>
</feature>
<evidence type="ECO:0000256" key="9">
    <source>
        <dbReference type="ARBA" id="ARBA00023224"/>
    </source>
</evidence>
<keyword evidence="8" id="KW-0675">Receptor</keyword>
<evidence type="ECO:0000256" key="5">
    <source>
        <dbReference type="ARBA" id="ARBA00022725"/>
    </source>
</evidence>
<feature type="transmembrane region" description="Helical" evidence="10">
    <location>
        <begin position="546"/>
        <end position="570"/>
    </location>
</feature>
<gene>
    <name evidence="11" type="ORF">ABMA28_007156</name>
</gene>
<dbReference type="Pfam" id="PF02949">
    <property type="entry name" value="7tm_6"/>
    <property type="match status" value="2"/>
</dbReference>
<evidence type="ECO:0000313" key="11">
    <source>
        <dbReference type="EMBL" id="KAL0851336.1"/>
    </source>
</evidence>
<feature type="transmembrane region" description="Helical" evidence="10">
    <location>
        <begin position="428"/>
        <end position="448"/>
    </location>
</feature>
<evidence type="ECO:0000256" key="7">
    <source>
        <dbReference type="ARBA" id="ARBA00023136"/>
    </source>
</evidence>
<evidence type="ECO:0008006" key="13">
    <source>
        <dbReference type="Google" id="ProtNLM"/>
    </source>
</evidence>
<dbReference type="Proteomes" id="UP001549921">
    <property type="component" value="Unassembled WGS sequence"/>
</dbReference>
<keyword evidence="3" id="KW-0716">Sensory transduction</keyword>